<evidence type="ECO:0000313" key="2">
    <source>
        <dbReference type="EMBL" id="WVZ57127.1"/>
    </source>
</evidence>
<organism evidence="2 3">
    <name type="scientific">Paspalum notatum var. saurae</name>
    <dbReference type="NCBI Taxonomy" id="547442"/>
    <lineage>
        <taxon>Eukaryota</taxon>
        <taxon>Viridiplantae</taxon>
        <taxon>Streptophyta</taxon>
        <taxon>Embryophyta</taxon>
        <taxon>Tracheophyta</taxon>
        <taxon>Spermatophyta</taxon>
        <taxon>Magnoliopsida</taxon>
        <taxon>Liliopsida</taxon>
        <taxon>Poales</taxon>
        <taxon>Poaceae</taxon>
        <taxon>PACMAD clade</taxon>
        <taxon>Panicoideae</taxon>
        <taxon>Andropogonodae</taxon>
        <taxon>Paspaleae</taxon>
        <taxon>Paspalinae</taxon>
        <taxon>Paspalum</taxon>
    </lineage>
</organism>
<protein>
    <submittedName>
        <fullName evidence="2">Uncharacterized protein</fullName>
    </submittedName>
</protein>
<feature type="region of interest" description="Disordered" evidence="1">
    <location>
        <begin position="1"/>
        <end position="94"/>
    </location>
</feature>
<proteinExistence type="predicted"/>
<dbReference type="Proteomes" id="UP001341281">
    <property type="component" value="Chromosome 02"/>
</dbReference>
<name>A0AAQ3Q1N6_PASNO</name>
<feature type="compositionally biased region" description="Basic and acidic residues" evidence="1">
    <location>
        <begin position="25"/>
        <end position="37"/>
    </location>
</feature>
<sequence length="94" mass="9998">MSSAPEEESRRRRWRRAAGAGIEGGKGDATPRREVGPRRRCLASPEEEARRDGVPQRPCRTGSSLGSSGGKRRGAREAGESAGSGRGVEARRPG</sequence>
<evidence type="ECO:0000256" key="1">
    <source>
        <dbReference type="SAM" id="MobiDB-lite"/>
    </source>
</evidence>
<accession>A0AAQ3Q1N6</accession>
<dbReference type="EMBL" id="CP144746">
    <property type="protein sequence ID" value="WVZ57127.1"/>
    <property type="molecule type" value="Genomic_DNA"/>
</dbReference>
<keyword evidence="3" id="KW-1185">Reference proteome</keyword>
<reference evidence="2 3" key="1">
    <citation type="submission" date="2024-02" db="EMBL/GenBank/DDBJ databases">
        <title>High-quality chromosome-scale genome assembly of Pensacola bahiagrass (Paspalum notatum Flugge var. saurae).</title>
        <authorList>
            <person name="Vega J.M."/>
            <person name="Podio M."/>
            <person name="Orjuela J."/>
            <person name="Siena L.A."/>
            <person name="Pessino S.C."/>
            <person name="Combes M.C."/>
            <person name="Mariac C."/>
            <person name="Albertini E."/>
            <person name="Pupilli F."/>
            <person name="Ortiz J.P.A."/>
            <person name="Leblanc O."/>
        </authorList>
    </citation>
    <scope>NUCLEOTIDE SEQUENCE [LARGE SCALE GENOMIC DNA]</scope>
    <source>
        <strain evidence="2">R1</strain>
        <tissue evidence="2">Leaf</tissue>
    </source>
</reference>
<gene>
    <name evidence="2" type="ORF">U9M48_007556</name>
</gene>
<dbReference type="AlphaFoldDB" id="A0AAQ3Q1N6"/>
<evidence type="ECO:0000313" key="3">
    <source>
        <dbReference type="Proteomes" id="UP001341281"/>
    </source>
</evidence>